<proteinExistence type="predicted"/>
<reference evidence="5" key="1">
    <citation type="submission" date="2022-11" db="UniProtKB">
        <authorList>
            <consortium name="WormBaseParasite"/>
        </authorList>
    </citation>
    <scope>IDENTIFICATION</scope>
</reference>
<sequence length="402" mass="47126">MAQKVLLDLSDEKLPEFLHFGILLRLNTKELIKNCTLVSKKWNSILTQPQFWIQKCEYDGHNEALPPVHLRQLPFNYKKICLKKPFGRNLIQAYPNQLKNPENACRCEQTRRCLDKDLGGDPRWIYQQKHGFSHEIPPIFAHGHFDKDFDINLIDSCLATSYNWASKEIMIDLVNEGFDEYVLDELRPTISISEYTAHRADFGEIRHAIYNMEAYLLTKNKELFRNSPYEMVTIFDIRKAFGQWEPQKWVKIKHSFKKYPAGVRYILFKSDGKDLKFWAGHYGPKMAKPSVVVHYEFNNIPEELKEASTSENTNSTIMKVDYGVEAAGSSNETKEAERQEETEKQEEEGDFVPADLYMDNLYNDVPPEPVSLQQLFRREQFQQQRRRNVQGTLRNDIDRNTT</sequence>
<dbReference type="Gene3D" id="2.60.120.260">
    <property type="entry name" value="Galactose-binding domain-like"/>
    <property type="match status" value="1"/>
</dbReference>
<dbReference type="GO" id="GO:0061630">
    <property type="term" value="F:ubiquitin protein ligase activity"/>
    <property type="evidence" value="ECO:0007669"/>
    <property type="project" value="TreeGrafter"/>
</dbReference>
<dbReference type="AlphaFoldDB" id="A0A914DUD3"/>
<feature type="region of interest" description="Disordered" evidence="1">
    <location>
        <begin position="381"/>
        <end position="402"/>
    </location>
</feature>
<dbReference type="SUPFAM" id="SSF49785">
    <property type="entry name" value="Galactose-binding domain-like"/>
    <property type="match status" value="1"/>
</dbReference>
<dbReference type="InterPro" id="IPR039752">
    <property type="entry name" value="F-box_only"/>
</dbReference>
<dbReference type="GO" id="GO:0019005">
    <property type="term" value="C:SCF ubiquitin ligase complex"/>
    <property type="evidence" value="ECO:0007669"/>
    <property type="project" value="TreeGrafter"/>
</dbReference>
<evidence type="ECO:0000313" key="4">
    <source>
        <dbReference type="Proteomes" id="UP000887540"/>
    </source>
</evidence>
<feature type="domain" description="F-box" evidence="2">
    <location>
        <begin position="8"/>
        <end position="55"/>
    </location>
</feature>
<name>A0A914DUD3_9BILA</name>
<dbReference type="GO" id="GO:0036503">
    <property type="term" value="P:ERAD pathway"/>
    <property type="evidence" value="ECO:0007669"/>
    <property type="project" value="TreeGrafter"/>
</dbReference>
<dbReference type="GO" id="GO:0031146">
    <property type="term" value="P:SCF-dependent proteasomal ubiquitin-dependent protein catabolic process"/>
    <property type="evidence" value="ECO:0007669"/>
    <property type="project" value="TreeGrafter"/>
</dbReference>
<dbReference type="PANTHER" id="PTHR12125">
    <property type="entry name" value="F-BOX ONLY PROTEIN 6-LIKE PROTEIN"/>
    <property type="match status" value="1"/>
</dbReference>
<evidence type="ECO:0000259" key="2">
    <source>
        <dbReference type="PROSITE" id="PS50181"/>
    </source>
</evidence>
<feature type="compositionally biased region" description="Basic and acidic residues" evidence="1">
    <location>
        <begin position="332"/>
        <end position="342"/>
    </location>
</feature>
<dbReference type="InterPro" id="IPR007397">
    <property type="entry name" value="F-box-assoc_dom"/>
</dbReference>
<protein>
    <submittedName>
        <fullName evidence="5">Uncharacterized protein</fullName>
    </submittedName>
</protein>
<dbReference type="GO" id="GO:0005737">
    <property type="term" value="C:cytoplasm"/>
    <property type="evidence" value="ECO:0007669"/>
    <property type="project" value="TreeGrafter"/>
</dbReference>
<dbReference type="Pfam" id="PF00646">
    <property type="entry name" value="F-box"/>
    <property type="match status" value="1"/>
</dbReference>
<dbReference type="FunFam" id="2.60.120.260:FF:000012">
    <property type="entry name" value="F-box only protein 2"/>
    <property type="match status" value="1"/>
</dbReference>
<dbReference type="PROSITE" id="PS51114">
    <property type="entry name" value="FBA"/>
    <property type="match status" value="1"/>
</dbReference>
<organism evidence="4 5">
    <name type="scientific">Acrobeloides nanus</name>
    <dbReference type="NCBI Taxonomy" id="290746"/>
    <lineage>
        <taxon>Eukaryota</taxon>
        <taxon>Metazoa</taxon>
        <taxon>Ecdysozoa</taxon>
        <taxon>Nematoda</taxon>
        <taxon>Chromadorea</taxon>
        <taxon>Rhabditida</taxon>
        <taxon>Tylenchina</taxon>
        <taxon>Cephalobomorpha</taxon>
        <taxon>Cephaloboidea</taxon>
        <taxon>Cephalobidae</taxon>
        <taxon>Acrobeloides</taxon>
    </lineage>
</organism>
<dbReference type="GO" id="GO:0006516">
    <property type="term" value="P:glycoprotein catabolic process"/>
    <property type="evidence" value="ECO:0007669"/>
    <property type="project" value="TreeGrafter"/>
</dbReference>
<dbReference type="PROSITE" id="PS50181">
    <property type="entry name" value="FBOX"/>
    <property type="match status" value="1"/>
</dbReference>
<dbReference type="InterPro" id="IPR001810">
    <property type="entry name" value="F-box_dom"/>
</dbReference>
<dbReference type="Gene3D" id="1.20.1280.50">
    <property type="match status" value="1"/>
</dbReference>
<dbReference type="WBParaSite" id="ACRNAN_scaffold3822.g14965.t1">
    <property type="protein sequence ID" value="ACRNAN_scaffold3822.g14965.t1"/>
    <property type="gene ID" value="ACRNAN_scaffold3822.g14965"/>
</dbReference>
<feature type="region of interest" description="Disordered" evidence="1">
    <location>
        <begin position="327"/>
        <end position="351"/>
    </location>
</feature>
<dbReference type="InterPro" id="IPR036047">
    <property type="entry name" value="F-box-like_dom_sf"/>
</dbReference>
<dbReference type="InterPro" id="IPR008979">
    <property type="entry name" value="Galactose-bd-like_sf"/>
</dbReference>
<evidence type="ECO:0000259" key="3">
    <source>
        <dbReference type="PROSITE" id="PS51114"/>
    </source>
</evidence>
<accession>A0A914DUD3</accession>
<evidence type="ECO:0000313" key="5">
    <source>
        <dbReference type="WBParaSite" id="ACRNAN_scaffold3822.g14965.t1"/>
    </source>
</evidence>
<evidence type="ECO:0000256" key="1">
    <source>
        <dbReference type="SAM" id="MobiDB-lite"/>
    </source>
</evidence>
<dbReference type="SUPFAM" id="SSF81383">
    <property type="entry name" value="F-box domain"/>
    <property type="match status" value="1"/>
</dbReference>
<dbReference type="PANTHER" id="PTHR12125:SF5">
    <property type="entry name" value="F-BOX DOMAIN-CONTAINING PROTEIN"/>
    <property type="match status" value="1"/>
</dbReference>
<dbReference type="Proteomes" id="UP000887540">
    <property type="component" value="Unplaced"/>
</dbReference>
<dbReference type="Pfam" id="PF04300">
    <property type="entry name" value="FBA"/>
    <property type="match status" value="1"/>
</dbReference>
<dbReference type="SMART" id="SM01198">
    <property type="entry name" value="FBA"/>
    <property type="match status" value="1"/>
</dbReference>
<feature type="domain" description="FBA" evidence="3">
    <location>
        <begin position="96"/>
        <end position="295"/>
    </location>
</feature>
<keyword evidence="4" id="KW-1185">Reference proteome</keyword>